<feature type="compositionally biased region" description="Low complexity" evidence="2">
    <location>
        <begin position="64"/>
        <end position="77"/>
    </location>
</feature>
<comment type="catalytic activity">
    <reaction evidence="1">
        <text>O-phospho-L-threonyl-[protein] + H2O = L-threonyl-[protein] + phosphate</text>
        <dbReference type="Rhea" id="RHEA:47004"/>
        <dbReference type="Rhea" id="RHEA-COMP:11060"/>
        <dbReference type="Rhea" id="RHEA-COMP:11605"/>
        <dbReference type="ChEBI" id="CHEBI:15377"/>
        <dbReference type="ChEBI" id="CHEBI:30013"/>
        <dbReference type="ChEBI" id="CHEBI:43474"/>
        <dbReference type="ChEBI" id="CHEBI:61977"/>
        <dbReference type="EC" id="3.1.3.16"/>
    </reaction>
</comment>
<dbReference type="InterPro" id="IPR036457">
    <property type="entry name" value="PPM-type-like_dom_sf"/>
</dbReference>
<dbReference type="InterPro" id="IPR001932">
    <property type="entry name" value="PPM-type_phosphatase-like_dom"/>
</dbReference>
<comment type="catalytic activity">
    <reaction evidence="1">
        <text>O-phospho-L-seryl-[protein] + H2O = L-seryl-[protein] + phosphate</text>
        <dbReference type="Rhea" id="RHEA:20629"/>
        <dbReference type="Rhea" id="RHEA-COMP:9863"/>
        <dbReference type="Rhea" id="RHEA-COMP:11604"/>
        <dbReference type="ChEBI" id="CHEBI:15377"/>
        <dbReference type="ChEBI" id="CHEBI:29999"/>
        <dbReference type="ChEBI" id="CHEBI:43474"/>
        <dbReference type="ChEBI" id="CHEBI:83421"/>
        <dbReference type="EC" id="3.1.3.16"/>
    </reaction>
</comment>
<dbReference type="SMART" id="SM00332">
    <property type="entry name" value="PP2Cc"/>
    <property type="match status" value="1"/>
</dbReference>
<dbReference type="SUPFAM" id="SSF81606">
    <property type="entry name" value="PP2C-like"/>
    <property type="match status" value="1"/>
</dbReference>
<protein>
    <recommendedName>
        <fullName evidence="1">Protein phosphatase</fullName>
        <ecNumber evidence="1">3.1.3.16</ecNumber>
    </recommendedName>
</protein>
<proteinExistence type="inferred from homology"/>
<dbReference type="EMBL" id="LCWV01000007">
    <property type="protein sequence ID" value="PWI71310.1"/>
    <property type="molecule type" value="Genomic_DNA"/>
</dbReference>
<reference evidence="4 5" key="1">
    <citation type="journal article" date="2016" name="Front. Microbiol.">
        <title>Genome and transcriptome sequences reveal the specific parasitism of the nematophagous Purpureocillium lilacinum 36-1.</title>
        <authorList>
            <person name="Xie J."/>
            <person name="Li S."/>
            <person name="Mo C."/>
            <person name="Xiao X."/>
            <person name="Peng D."/>
            <person name="Wang G."/>
            <person name="Xiao Y."/>
        </authorList>
    </citation>
    <scope>NUCLEOTIDE SEQUENCE [LARGE SCALE GENOMIC DNA]</scope>
    <source>
        <strain evidence="4 5">36-1</strain>
    </source>
</reference>
<evidence type="ECO:0000313" key="5">
    <source>
        <dbReference type="Proteomes" id="UP000245956"/>
    </source>
</evidence>
<keyword evidence="1" id="KW-0378">Hydrolase</keyword>
<evidence type="ECO:0000259" key="3">
    <source>
        <dbReference type="PROSITE" id="PS51746"/>
    </source>
</evidence>
<dbReference type="InterPro" id="IPR039123">
    <property type="entry name" value="PPTC7"/>
</dbReference>
<comment type="cofactor">
    <cofactor evidence="1">
        <name>Mg(2+)</name>
        <dbReference type="ChEBI" id="CHEBI:18420"/>
    </cofactor>
</comment>
<keyword evidence="1" id="KW-0479">Metal-binding</keyword>
<sequence length="429" mass="46093">MSKRLRLIVLVTQRPGGASRLARATHGCVERQGGRLNNMASFRLPLLHRANMAPSAPSARNAGAPWTPSRPSSSSSFATNPRFSYNIAASFIAKDRPYDPSTHVFHFNPYNRIQPPRQRRRSSRPDSGHDAFFVSRVNDSGAVAFGVADGVGGWVDSGVDPADFSHGFCDYMAAVAYEHDGAENPPLTARRLMQKGYDAVCNDRSLHAGGSTACVAIAAPDGTLDVANLGDSGFLHLRLNGVNAYSEPQTHAFNTPFQLSLIPPRLAARMAAFGGTQLSDLPRDADVTQHYLRHGDVLIFATDGVLDNLFNQDILRIASRVMVSSGAWQMTNAGGVRCADSIDTLTRARTGDSPSEGSPERTVTLQSLLATELVGAAKSASVNTKIDGPFAKEVQKYYPHEQWRGGKVDDICVVVAVVSEESAGAKSKL</sequence>
<keyword evidence="1" id="KW-0464">Manganese</keyword>
<dbReference type="Proteomes" id="UP000245956">
    <property type="component" value="Unassembled WGS sequence"/>
</dbReference>
<keyword evidence="1" id="KW-0904">Protein phosphatase</keyword>
<organism evidence="4 5">
    <name type="scientific">Purpureocillium lilacinum</name>
    <name type="common">Paecilomyces lilacinus</name>
    <dbReference type="NCBI Taxonomy" id="33203"/>
    <lineage>
        <taxon>Eukaryota</taxon>
        <taxon>Fungi</taxon>
        <taxon>Dikarya</taxon>
        <taxon>Ascomycota</taxon>
        <taxon>Pezizomycotina</taxon>
        <taxon>Sordariomycetes</taxon>
        <taxon>Hypocreomycetidae</taxon>
        <taxon>Hypocreales</taxon>
        <taxon>Ophiocordycipitaceae</taxon>
        <taxon>Purpureocillium</taxon>
    </lineage>
</organism>
<dbReference type="PROSITE" id="PS51746">
    <property type="entry name" value="PPM_2"/>
    <property type="match status" value="1"/>
</dbReference>
<feature type="region of interest" description="Disordered" evidence="2">
    <location>
        <begin position="106"/>
        <end position="130"/>
    </location>
</feature>
<comment type="caution">
    <text evidence="4">The sequence shown here is derived from an EMBL/GenBank/DDBJ whole genome shotgun (WGS) entry which is preliminary data.</text>
</comment>
<accession>A0A2U3E9Y2</accession>
<dbReference type="EC" id="3.1.3.16" evidence="1"/>
<dbReference type="Gene3D" id="3.60.40.10">
    <property type="entry name" value="PPM-type phosphatase domain"/>
    <property type="match status" value="1"/>
</dbReference>
<dbReference type="PANTHER" id="PTHR12320:SF1">
    <property type="entry name" value="PROTEIN PHOSPHATASE PTC7 HOMOLOG"/>
    <property type="match status" value="1"/>
</dbReference>
<comment type="similarity">
    <text evidence="1">Belongs to the PP2C family.</text>
</comment>
<feature type="region of interest" description="Disordered" evidence="2">
    <location>
        <begin position="54"/>
        <end position="77"/>
    </location>
</feature>
<comment type="cofactor">
    <cofactor evidence="1">
        <name>Mn(2+)</name>
        <dbReference type="ChEBI" id="CHEBI:29035"/>
    </cofactor>
</comment>
<keyword evidence="1" id="KW-0460">Magnesium</keyword>
<dbReference type="GO" id="GO:0046872">
    <property type="term" value="F:metal ion binding"/>
    <property type="evidence" value="ECO:0007669"/>
    <property type="project" value="UniProtKB-UniRule"/>
</dbReference>
<feature type="domain" description="PPM-type phosphatase" evidence="3">
    <location>
        <begin position="112"/>
        <end position="418"/>
    </location>
</feature>
<evidence type="ECO:0000256" key="2">
    <source>
        <dbReference type="SAM" id="MobiDB-lite"/>
    </source>
</evidence>
<gene>
    <name evidence="4" type="ORF">PCL_11404</name>
</gene>
<dbReference type="GO" id="GO:0004722">
    <property type="term" value="F:protein serine/threonine phosphatase activity"/>
    <property type="evidence" value="ECO:0007669"/>
    <property type="project" value="UniProtKB-EC"/>
</dbReference>
<name>A0A2U3E9Y2_PURLI</name>
<evidence type="ECO:0000313" key="4">
    <source>
        <dbReference type="EMBL" id="PWI71310.1"/>
    </source>
</evidence>
<dbReference type="PANTHER" id="PTHR12320">
    <property type="entry name" value="PROTEIN PHOSPHATASE 2C"/>
    <property type="match status" value="1"/>
</dbReference>
<dbReference type="AlphaFoldDB" id="A0A2U3E9Y2"/>
<evidence type="ECO:0000256" key="1">
    <source>
        <dbReference type="RuleBase" id="RU366020"/>
    </source>
</evidence>